<dbReference type="InterPro" id="IPR039422">
    <property type="entry name" value="MarR/SlyA-like"/>
</dbReference>
<dbReference type="AlphaFoldDB" id="A0A916NP50"/>
<dbReference type="InterPro" id="IPR000835">
    <property type="entry name" value="HTH_MarR-typ"/>
</dbReference>
<feature type="region of interest" description="Disordered" evidence="1">
    <location>
        <begin position="156"/>
        <end position="180"/>
    </location>
</feature>
<dbReference type="PANTHER" id="PTHR33164:SF57">
    <property type="entry name" value="MARR-FAMILY TRANSCRIPTIONAL REGULATOR"/>
    <property type="match status" value="1"/>
</dbReference>
<gene>
    <name evidence="3" type="ORF">LEUCIP111803_02077</name>
</gene>
<evidence type="ECO:0000259" key="2">
    <source>
        <dbReference type="PROSITE" id="PS50995"/>
    </source>
</evidence>
<accession>A0A916NP50</accession>
<dbReference type="InterPro" id="IPR011991">
    <property type="entry name" value="ArsR-like_HTH"/>
</dbReference>
<dbReference type="Pfam" id="PF12802">
    <property type="entry name" value="MarR_2"/>
    <property type="match status" value="1"/>
</dbReference>
<sequence length="180" mass="20024">MNRHRAPESGDLDPHPGDPISEIIAEFSEVFAFARTRWSHYAEEVHPDLRGVGVMVLQTILRKGPVTATGIGQMLDMDKSVVSRQVARLRDLELIVAEPAEDDRRVILLTPSDRAEKLLTEIRERNTIAYQERFAGWSPEELETLRAGLHRFNGTAPGLHADGPARRCAREHGGGAARSD</sequence>
<evidence type="ECO:0000256" key="1">
    <source>
        <dbReference type="SAM" id="MobiDB-lite"/>
    </source>
</evidence>
<dbReference type="Proteomes" id="UP000693892">
    <property type="component" value="Unassembled WGS sequence"/>
</dbReference>
<dbReference type="PANTHER" id="PTHR33164">
    <property type="entry name" value="TRANSCRIPTIONAL REGULATOR, MARR FAMILY"/>
    <property type="match status" value="1"/>
</dbReference>
<dbReference type="SMART" id="SM00347">
    <property type="entry name" value="HTH_MARR"/>
    <property type="match status" value="1"/>
</dbReference>
<name>A0A916NP50_9MICO</name>
<evidence type="ECO:0000313" key="3">
    <source>
        <dbReference type="EMBL" id="CAG7617213.1"/>
    </source>
</evidence>
<organism evidence="3 4">
    <name type="scientific">Leucobacter soli</name>
    <dbReference type="NCBI Taxonomy" id="2812850"/>
    <lineage>
        <taxon>Bacteria</taxon>
        <taxon>Bacillati</taxon>
        <taxon>Actinomycetota</taxon>
        <taxon>Actinomycetes</taxon>
        <taxon>Micrococcales</taxon>
        <taxon>Microbacteriaceae</taxon>
        <taxon>Leucobacter</taxon>
    </lineage>
</organism>
<feature type="compositionally biased region" description="Basic and acidic residues" evidence="1">
    <location>
        <begin position="163"/>
        <end position="180"/>
    </location>
</feature>
<dbReference type="GO" id="GO:0003700">
    <property type="term" value="F:DNA-binding transcription factor activity"/>
    <property type="evidence" value="ECO:0007669"/>
    <property type="project" value="InterPro"/>
</dbReference>
<dbReference type="PROSITE" id="PS50995">
    <property type="entry name" value="HTH_MARR_2"/>
    <property type="match status" value="1"/>
</dbReference>
<comment type="caution">
    <text evidence="3">The sequence shown here is derived from an EMBL/GenBank/DDBJ whole genome shotgun (WGS) entry which is preliminary data.</text>
</comment>
<proteinExistence type="predicted"/>
<dbReference type="RefSeq" id="WP_218116008.1">
    <property type="nucleotide sequence ID" value="NZ_CAJVAP010000026.1"/>
</dbReference>
<dbReference type="GO" id="GO:0006950">
    <property type="term" value="P:response to stress"/>
    <property type="evidence" value="ECO:0007669"/>
    <property type="project" value="TreeGrafter"/>
</dbReference>
<feature type="domain" description="HTH marR-type" evidence="2">
    <location>
        <begin position="17"/>
        <end position="154"/>
    </location>
</feature>
<dbReference type="CDD" id="cd00090">
    <property type="entry name" value="HTH_ARSR"/>
    <property type="match status" value="1"/>
</dbReference>
<keyword evidence="4" id="KW-1185">Reference proteome</keyword>
<evidence type="ECO:0000313" key="4">
    <source>
        <dbReference type="Proteomes" id="UP000693892"/>
    </source>
</evidence>
<protein>
    <recommendedName>
        <fullName evidence="2">HTH marR-type domain-containing protein</fullName>
    </recommendedName>
</protein>
<reference evidence="3" key="1">
    <citation type="submission" date="2021-06" db="EMBL/GenBank/DDBJ databases">
        <authorList>
            <person name="Criscuolo A."/>
        </authorList>
    </citation>
    <scope>NUCLEOTIDE SEQUENCE</scope>
    <source>
        <strain evidence="3">CIP111803</strain>
    </source>
</reference>
<dbReference type="EMBL" id="CAJVAP010000026">
    <property type="protein sequence ID" value="CAG7617213.1"/>
    <property type="molecule type" value="Genomic_DNA"/>
</dbReference>